<feature type="domain" description="25S rRNA (uridine-N(3))-methyltransferase BMT5-like" evidence="1">
    <location>
        <begin position="49"/>
        <end position="105"/>
    </location>
</feature>
<dbReference type="Proteomes" id="UP001172457">
    <property type="component" value="Chromosome 2"/>
</dbReference>
<protein>
    <recommendedName>
        <fullName evidence="1">25S rRNA (uridine-N(3))-methyltransferase BMT5-like domain-containing protein</fullName>
    </recommendedName>
</protein>
<dbReference type="InterPro" id="IPR019446">
    <property type="entry name" value="BMT5-like"/>
</dbReference>
<dbReference type="GO" id="GO:0005737">
    <property type="term" value="C:cytoplasm"/>
    <property type="evidence" value="ECO:0007669"/>
    <property type="project" value="TreeGrafter"/>
</dbReference>
<dbReference type="PANTHER" id="PTHR11538">
    <property type="entry name" value="PHENYLALANYL-TRNA SYNTHETASE"/>
    <property type="match status" value="1"/>
</dbReference>
<sequence length="106" mass="12316">MVLFECVDFNIGDYPGYANKREAGSKPVKPFPLELSKTFKFLPLEKSLSNQYLVRRFLENASEMLQRYGEVYIRHNTTYPFMSWNIVGLASKSRLALIDIAQFDIQ</sequence>
<dbReference type="GO" id="GO:0070042">
    <property type="term" value="F:rRNA (uridine-N3-)-methyltransferase activity"/>
    <property type="evidence" value="ECO:0007669"/>
    <property type="project" value="InterPro"/>
</dbReference>
<name>A0AA38U0K9_9ASTR</name>
<dbReference type="AlphaFoldDB" id="A0AA38U0K9"/>
<keyword evidence="3" id="KW-1185">Reference proteome</keyword>
<comment type="caution">
    <text evidence="2">The sequence shown here is derived from an EMBL/GenBank/DDBJ whole genome shotgun (WGS) entry which is preliminary data.</text>
</comment>
<dbReference type="Pfam" id="PF10354">
    <property type="entry name" value="BMT5-like"/>
    <property type="match status" value="1"/>
</dbReference>
<gene>
    <name evidence="2" type="ORF">OSB04_006202</name>
</gene>
<reference evidence="2" key="1">
    <citation type="submission" date="2023-03" db="EMBL/GenBank/DDBJ databases">
        <title>Chromosome-scale reference genome and RAD-based genetic map of yellow starthistle (Centaurea solstitialis) reveal putative structural variation and QTLs associated with invader traits.</title>
        <authorList>
            <person name="Reatini B."/>
            <person name="Cang F.A."/>
            <person name="Jiang Q."/>
            <person name="Mckibben M.T.W."/>
            <person name="Barker M.S."/>
            <person name="Rieseberg L.H."/>
            <person name="Dlugosch K.M."/>
        </authorList>
    </citation>
    <scope>NUCLEOTIDE SEQUENCE</scope>
    <source>
        <strain evidence="2">CAN-66</strain>
        <tissue evidence="2">Leaf</tissue>
    </source>
</reference>
<evidence type="ECO:0000313" key="3">
    <source>
        <dbReference type="Proteomes" id="UP001172457"/>
    </source>
</evidence>
<dbReference type="EMBL" id="JARYMX010000002">
    <property type="protein sequence ID" value="KAJ9561042.1"/>
    <property type="molecule type" value="Genomic_DNA"/>
</dbReference>
<accession>A0AA38U0K9</accession>
<evidence type="ECO:0000313" key="2">
    <source>
        <dbReference type="EMBL" id="KAJ9561042.1"/>
    </source>
</evidence>
<evidence type="ECO:0000259" key="1">
    <source>
        <dbReference type="Pfam" id="PF10354"/>
    </source>
</evidence>
<dbReference type="PANTHER" id="PTHR11538:SF26">
    <property type="entry name" value="FERREDOXIN-FOLD ANTICODON-BINDING DOMAIN-CONTAINING PROTEIN 1"/>
    <property type="match status" value="1"/>
</dbReference>
<proteinExistence type="predicted"/>
<dbReference type="GO" id="GO:0070475">
    <property type="term" value="P:rRNA base methylation"/>
    <property type="evidence" value="ECO:0007669"/>
    <property type="project" value="InterPro"/>
</dbReference>
<organism evidence="2 3">
    <name type="scientific">Centaurea solstitialis</name>
    <name type="common">yellow star-thistle</name>
    <dbReference type="NCBI Taxonomy" id="347529"/>
    <lineage>
        <taxon>Eukaryota</taxon>
        <taxon>Viridiplantae</taxon>
        <taxon>Streptophyta</taxon>
        <taxon>Embryophyta</taxon>
        <taxon>Tracheophyta</taxon>
        <taxon>Spermatophyta</taxon>
        <taxon>Magnoliopsida</taxon>
        <taxon>eudicotyledons</taxon>
        <taxon>Gunneridae</taxon>
        <taxon>Pentapetalae</taxon>
        <taxon>asterids</taxon>
        <taxon>campanulids</taxon>
        <taxon>Asterales</taxon>
        <taxon>Asteraceae</taxon>
        <taxon>Carduoideae</taxon>
        <taxon>Cardueae</taxon>
        <taxon>Centaureinae</taxon>
        <taxon>Centaurea</taxon>
    </lineage>
</organism>